<reference evidence="4 5" key="1">
    <citation type="submission" date="2019-07" db="EMBL/GenBank/DDBJ databases">
        <title>Whole genome shotgun sequence of Pseudonocardia sulfidoxydans NBRC 16205.</title>
        <authorList>
            <person name="Hosoyama A."/>
            <person name="Uohara A."/>
            <person name="Ohji S."/>
            <person name="Ichikawa N."/>
        </authorList>
    </citation>
    <scope>NUCLEOTIDE SEQUENCE [LARGE SCALE GENOMIC DNA]</scope>
    <source>
        <strain evidence="4 5">NBRC 16205</strain>
    </source>
</reference>
<dbReference type="InterPro" id="IPR001638">
    <property type="entry name" value="Solute-binding_3/MltF_N"/>
</dbReference>
<dbReference type="InterPro" id="IPR006311">
    <property type="entry name" value="TAT_signal"/>
</dbReference>
<evidence type="ECO:0000259" key="3">
    <source>
        <dbReference type="SMART" id="SM00062"/>
    </source>
</evidence>
<evidence type="ECO:0000313" key="5">
    <source>
        <dbReference type="Proteomes" id="UP000321685"/>
    </source>
</evidence>
<dbReference type="PANTHER" id="PTHR35936">
    <property type="entry name" value="MEMBRANE-BOUND LYTIC MUREIN TRANSGLYCOSYLASE F"/>
    <property type="match status" value="1"/>
</dbReference>
<keyword evidence="1 2" id="KW-0732">Signal</keyword>
<organism evidence="4 5">
    <name type="scientific">Pseudonocardia sulfidoxydans NBRC 16205</name>
    <dbReference type="NCBI Taxonomy" id="1223511"/>
    <lineage>
        <taxon>Bacteria</taxon>
        <taxon>Bacillati</taxon>
        <taxon>Actinomycetota</taxon>
        <taxon>Actinomycetes</taxon>
        <taxon>Pseudonocardiales</taxon>
        <taxon>Pseudonocardiaceae</taxon>
        <taxon>Pseudonocardia</taxon>
    </lineage>
</organism>
<sequence>MLTRRRLLVALGATGATLLAAGAAGCGRPDDTPTLQRIRDSGVARVAIAGEQPYGFSDASGHVTGESPEVARLVLQAMGVDGIEAVQVPFDRLLDTLVAGNVDLVAAGMTISPDRCARVAFSRPDFVAQPAFLVRRGNPLGLRSFADVRRRVRLGVLGGSAEQSWAKASGVPDDVVTAFDGQSTLVRAVADEHVDAAVLTRISLLDELRRNPGWRLEVTRPFRVTIDGREVVPAGGFAFRREDADLVAAFDDGLAAAQASGEWLRVASPFGFGAVNLPPEGLTTAALCAGTA</sequence>
<dbReference type="Gene3D" id="3.40.190.10">
    <property type="entry name" value="Periplasmic binding protein-like II"/>
    <property type="match status" value="2"/>
</dbReference>
<dbReference type="AlphaFoldDB" id="A0A511DKM0"/>
<dbReference type="EMBL" id="BJVJ01000032">
    <property type="protein sequence ID" value="GEL24334.1"/>
    <property type="molecule type" value="Genomic_DNA"/>
</dbReference>
<dbReference type="PROSITE" id="PS51318">
    <property type="entry name" value="TAT"/>
    <property type="match status" value="1"/>
</dbReference>
<name>A0A511DKM0_9PSEU</name>
<accession>A0A511DKM0</accession>
<evidence type="ECO:0000256" key="2">
    <source>
        <dbReference type="SAM" id="SignalP"/>
    </source>
</evidence>
<proteinExistence type="predicted"/>
<protein>
    <submittedName>
        <fullName evidence="4">Ectoine/hydroxyectoine ABC transporter substrate-binding protein EhuB</fullName>
    </submittedName>
</protein>
<dbReference type="Proteomes" id="UP000321685">
    <property type="component" value="Unassembled WGS sequence"/>
</dbReference>
<feature type="signal peptide" evidence="2">
    <location>
        <begin position="1"/>
        <end position="20"/>
    </location>
</feature>
<gene>
    <name evidence="4" type="ORF">PSU4_32880</name>
</gene>
<comment type="caution">
    <text evidence="4">The sequence shown here is derived from an EMBL/GenBank/DDBJ whole genome shotgun (WGS) entry which is preliminary data.</text>
</comment>
<dbReference type="PROSITE" id="PS51257">
    <property type="entry name" value="PROKAR_LIPOPROTEIN"/>
    <property type="match status" value="1"/>
</dbReference>
<dbReference type="PANTHER" id="PTHR35936:SF17">
    <property type="entry name" value="ARGININE-BINDING EXTRACELLULAR PROTEIN ARTP"/>
    <property type="match status" value="1"/>
</dbReference>
<dbReference type="SMART" id="SM00062">
    <property type="entry name" value="PBPb"/>
    <property type="match status" value="1"/>
</dbReference>
<evidence type="ECO:0000313" key="4">
    <source>
        <dbReference type="EMBL" id="GEL24334.1"/>
    </source>
</evidence>
<dbReference type="OrthoDB" id="9768183at2"/>
<dbReference type="RefSeq" id="WP_147109049.1">
    <property type="nucleotide sequence ID" value="NZ_BJVJ01000032.1"/>
</dbReference>
<feature type="chain" id="PRO_5039641510" evidence="2">
    <location>
        <begin position="21"/>
        <end position="292"/>
    </location>
</feature>
<dbReference type="Pfam" id="PF00497">
    <property type="entry name" value="SBP_bac_3"/>
    <property type="match status" value="1"/>
</dbReference>
<keyword evidence="5" id="KW-1185">Reference proteome</keyword>
<evidence type="ECO:0000256" key="1">
    <source>
        <dbReference type="ARBA" id="ARBA00022729"/>
    </source>
</evidence>
<dbReference type="SUPFAM" id="SSF53850">
    <property type="entry name" value="Periplasmic binding protein-like II"/>
    <property type="match status" value="1"/>
</dbReference>
<feature type="domain" description="Solute-binding protein family 3/N-terminal" evidence="3">
    <location>
        <begin position="43"/>
        <end position="267"/>
    </location>
</feature>